<dbReference type="EMBL" id="CP023247">
    <property type="protein sequence ID" value="ASZ49466.1"/>
    <property type="molecule type" value="Genomic_DNA"/>
</dbReference>
<evidence type="ECO:0000256" key="8">
    <source>
        <dbReference type="ARBA" id="ARBA00022989"/>
    </source>
</evidence>
<keyword evidence="3" id="KW-0285">Flavoprotein</keyword>
<sequence length="451" mass="51034">MFMKTVRNFVWMIIAAVSVLWWMSEPQLLSSTQFFQWRSALIQYSGVLSLALMSIAMVLALRLPVIEQWVNGMDKAYRVHKWLGIAGVSLGVVHWLTYKVPKWLVSAGVLEKPIKHTGGGPSGNNFVGLELWVKELRDVGLGLGEWGFYLLLALLVVSLWTVVKYKPFKLSHRLMAAVYLMIAVHSVLLIKHAYWGEPIHFVALGFALMGSTAAVYSLLGFVGRANRHPAKVVSTRYFPQARVMELVLAPSNNGQGKPWQGHKAGQFAYVRFRSEDPHPFTIVSGEHEPEVRFLIKELGDFTTDLYHRVKIGEEVMVEGPYGRLAFDVNKPQIWIAGGVGVASFFAILASLKSLKTHPPVHLFYCTRGLDSHLVDELWKMARLAQVKLNVIDTAVSPRLNVERIASECGDLARYEFYFCGPEAFSQTLKKELNAYRVDTERHYHEELFVMR</sequence>
<dbReference type="Pfam" id="PF08022">
    <property type="entry name" value="FAD_binding_8"/>
    <property type="match status" value="1"/>
</dbReference>
<comment type="subcellular location">
    <subcellularLocation>
        <location evidence="2">Membrane</location>
        <topology evidence="2">Multi-pass membrane protein</topology>
    </subcellularLocation>
</comment>
<keyword evidence="6" id="KW-0479">Metal-binding</keyword>
<dbReference type="InterPro" id="IPR017938">
    <property type="entry name" value="Riboflavin_synthase-like_b-brl"/>
</dbReference>
<name>A0A249VYJ9_VIBPH</name>
<feature type="transmembrane region" description="Helical" evidence="13">
    <location>
        <begin position="146"/>
        <end position="163"/>
    </location>
</feature>
<evidence type="ECO:0000256" key="6">
    <source>
        <dbReference type="ARBA" id="ARBA00022723"/>
    </source>
</evidence>
<dbReference type="InterPro" id="IPR017927">
    <property type="entry name" value="FAD-bd_FR_type"/>
</dbReference>
<dbReference type="GO" id="GO:0046872">
    <property type="term" value="F:metal ion binding"/>
    <property type="evidence" value="ECO:0007669"/>
    <property type="project" value="UniProtKB-KW"/>
</dbReference>
<evidence type="ECO:0000259" key="14">
    <source>
        <dbReference type="PROSITE" id="PS51384"/>
    </source>
</evidence>
<evidence type="ECO:0000256" key="3">
    <source>
        <dbReference type="ARBA" id="ARBA00022630"/>
    </source>
</evidence>
<dbReference type="Gene3D" id="2.40.30.10">
    <property type="entry name" value="Translation factors"/>
    <property type="match status" value="1"/>
</dbReference>
<feature type="transmembrane region" description="Helical" evidence="13">
    <location>
        <begin position="175"/>
        <end position="195"/>
    </location>
</feature>
<dbReference type="InterPro" id="IPR013112">
    <property type="entry name" value="FAD-bd_8"/>
</dbReference>
<feature type="transmembrane region" description="Helical" evidence="13">
    <location>
        <begin position="41"/>
        <end position="61"/>
    </location>
</feature>
<feature type="domain" description="FAD-binding FR-type" evidence="14">
    <location>
        <begin position="225"/>
        <end position="327"/>
    </location>
</feature>
<comment type="cofactor">
    <cofactor evidence="1">
        <name>FAD</name>
        <dbReference type="ChEBI" id="CHEBI:57692"/>
    </cofactor>
</comment>
<dbReference type="SUPFAM" id="SSF63380">
    <property type="entry name" value="Riboflavin synthase domain-like"/>
    <property type="match status" value="1"/>
</dbReference>
<keyword evidence="10" id="KW-0408">Iron</keyword>
<evidence type="ECO:0000256" key="4">
    <source>
        <dbReference type="ARBA" id="ARBA00022692"/>
    </source>
</evidence>
<keyword evidence="4 13" id="KW-0812">Transmembrane</keyword>
<dbReference type="GO" id="GO:0016020">
    <property type="term" value="C:membrane"/>
    <property type="evidence" value="ECO:0007669"/>
    <property type="project" value="UniProtKB-SubCell"/>
</dbReference>
<evidence type="ECO:0000313" key="15">
    <source>
        <dbReference type="EMBL" id="ASZ49466.1"/>
    </source>
</evidence>
<protein>
    <submittedName>
        <fullName evidence="15">Ferric reductase</fullName>
    </submittedName>
</protein>
<dbReference type="InterPro" id="IPR050415">
    <property type="entry name" value="MRET"/>
</dbReference>
<dbReference type="Pfam" id="PF01794">
    <property type="entry name" value="Ferric_reduct"/>
    <property type="match status" value="1"/>
</dbReference>
<keyword evidence="9" id="KW-0560">Oxidoreductase</keyword>
<keyword evidence="11" id="KW-0411">Iron-sulfur</keyword>
<dbReference type="CDD" id="cd06198">
    <property type="entry name" value="FNR_like_3"/>
    <property type="match status" value="1"/>
</dbReference>
<dbReference type="Gene3D" id="3.40.50.80">
    <property type="entry name" value="Nucleotide-binding domain of ferredoxin-NADP reductase (FNR) module"/>
    <property type="match status" value="1"/>
</dbReference>
<dbReference type="GO" id="GO:0050660">
    <property type="term" value="F:flavin adenine dinucleotide binding"/>
    <property type="evidence" value="ECO:0007669"/>
    <property type="project" value="TreeGrafter"/>
</dbReference>
<dbReference type="GO" id="GO:0016491">
    <property type="term" value="F:oxidoreductase activity"/>
    <property type="evidence" value="ECO:0007669"/>
    <property type="project" value="UniProtKB-KW"/>
</dbReference>
<evidence type="ECO:0000256" key="9">
    <source>
        <dbReference type="ARBA" id="ARBA00023002"/>
    </source>
</evidence>
<gene>
    <name evidence="15" type="ORF">YA91_02310</name>
</gene>
<evidence type="ECO:0000256" key="11">
    <source>
        <dbReference type="ARBA" id="ARBA00023014"/>
    </source>
</evidence>
<evidence type="ECO:0000256" key="13">
    <source>
        <dbReference type="SAM" id="Phobius"/>
    </source>
</evidence>
<evidence type="ECO:0000256" key="2">
    <source>
        <dbReference type="ARBA" id="ARBA00004141"/>
    </source>
</evidence>
<dbReference type="SUPFAM" id="SSF52343">
    <property type="entry name" value="Ferredoxin reductase-like, C-terminal NADP-linked domain"/>
    <property type="match status" value="1"/>
</dbReference>
<dbReference type="AlphaFoldDB" id="A0A249VYJ9"/>
<accession>A0A249VYJ9</accession>
<organism evidence="15">
    <name type="scientific">Vibrio parahaemolyticus</name>
    <dbReference type="NCBI Taxonomy" id="670"/>
    <lineage>
        <taxon>Bacteria</taxon>
        <taxon>Pseudomonadati</taxon>
        <taxon>Pseudomonadota</taxon>
        <taxon>Gammaproteobacteria</taxon>
        <taxon>Vibrionales</taxon>
        <taxon>Vibrionaceae</taxon>
        <taxon>Vibrio</taxon>
    </lineage>
</organism>
<dbReference type="PRINTS" id="PR00410">
    <property type="entry name" value="PHEHYDRXLASE"/>
</dbReference>
<dbReference type="PANTHER" id="PTHR47354">
    <property type="entry name" value="NADH OXIDOREDUCTASE HCR"/>
    <property type="match status" value="1"/>
</dbReference>
<evidence type="ECO:0000256" key="10">
    <source>
        <dbReference type="ARBA" id="ARBA00023004"/>
    </source>
</evidence>
<dbReference type="InterPro" id="IPR013130">
    <property type="entry name" value="Fe3_Rdtase_TM_dom"/>
</dbReference>
<keyword evidence="5" id="KW-0001">2Fe-2S</keyword>
<proteinExistence type="predicted"/>
<evidence type="ECO:0000256" key="12">
    <source>
        <dbReference type="ARBA" id="ARBA00023136"/>
    </source>
</evidence>
<feature type="transmembrane region" description="Helical" evidence="13">
    <location>
        <begin position="82"/>
        <end position="98"/>
    </location>
</feature>
<keyword evidence="7" id="KW-0274">FAD</keyword>
<dbReference type="InterPro" id="IPR039261">
    <property type="entry name" value="FNR_nucleotide-bd"/>
</dbReference>
<dbReference type="PROSITE" id="PS51384">
    <property type="entry name" value="FAD_FR"/>
    <property type="match status" value="1"/>
</dbReference>
<reference evidence="15" key="1">
    <citation type="submission" date="2017-09" db="EMBL/GenBank/DDBJ databases">
        <authorList>
            <person name="Ehlers B."/>
            <person name="Leendertz F.H."/>
        </authorList>
    </citation>
    <scope>NUCLEOTIDE SEQUENCE</scope>
    <source>
        <strain evidence="15">MAVP-26</strain>
    </source>
</reference>
<feature type="transmembrane region" description="Helical" evidence="13">
    <location>
        <begin position="333"/>
        <end position="351"/>
    </location>
</feature>
<keyword evidence="8 13" id="KW-1133">Transmembrane helix</keyword>
<dbReference type="GO" id="GO:0051537">
    <property type="term" value="F:2 iron, 2 sulfur cluster binding"/>
    <property type="evidence" value="ECO:0007669"/>
    <property type="project" value="UniProtKB-KW"/>
</dbReference>
<evidence type="ECO:0000256" key="1">
    <source>
        <dbReference type="ARBA" id="ARBA00001974"/>
    </source>
</evidence>
<keyword evidence="12 13" id="KW-0472">Membrane</keyword>
<evidence type="ECO:0000256" key="5">
    <source>
        <dbReference type="ARBA" id="ARBA00022714"/>
    </source>
</evidence>
<feature type="transmembrane region" description="Helical" evidence="13">
    <location>
        <begin position="201"/>
        <end position="222"/>
    </location>
</feature>
<dbReference type="PANTHER" id="PTHR47354:SF8">
    <property type="entry name" value="1,2-PHENYLACETYL-COA EPOXIDASE, SUBUNIT E"/>
    <property type="match status" value="1"/>
</dbReference>
<evidence type="ECO:0000256" key="7">
    <source>
        <dbReference type="ARBA" id="ARBA00022827"/>
    </source>
</evidence>